<evidence type="ECO:0000313" key="3">
    <source>
        <dbReference type="Proteomes" id="UP000310263"/>
    </source>
</evidence>
<dbReference type="EMBL" id="SRYE01000002">
    <property type="protein sequence ID" value="TGY62586.1"/>
    <property type="molecule type" value="Genomic_DNA"/>
</dbReference>
<comment type="caution">
    <text evidence="2">The sequence shown here is derived from an EMBL/GenBank/DDBJ whole genome shotgun (WGS) entry which is preliminary data.</text>
</comment>
<dbReference type="Gene3D" id="2.40.50.1020">
    <property type="entry name" value="LytTr DNA-binding domain"/>
    <property type="match status" value="1"/>
</dbReference>
<dbReference type="PANTHER" id="PTHR37299:SF1">
    <property type="entry name" value="STAGE 0 SPORULATION PROTEIN A HOMOLOG"/>
    <property type="match status" value="1"/>
</dbReference>
<reference evidence="2 3" key="1">
    <citation type="submission" date="2019-04" db="EMBL/GenBank/DDBJ databases">
        <title>Microbes associate with the intestines of laboratory mice.</title>
        <authorList>
            <person name="Navarre W."/>
            <person name="Wong E."/>
            <person name="Huang K."/>
            <person name="Tropini C."/>
            <person name="Ng K."/>
            <person name="Yu B."/>
        </authorList>
    </citation>
    <scope>NUCLEOTIDE SEQUENCE [LARGE SCALE GENOMIC DNA]</scope>
    <source>
        <strain evidence="2 3">NM07_P-09</strain>
    </source>
</reference>
<dbReference type="PROSITE" id="PS50930">
    <property type="entry name" value="HTH_LYTTR"/>
    <property type="match status" value="1"/>
</dbReference>
<dbReference type="Pfam" id="PF04397">
    <property type="entry name" value="LytTR"/>
    <property type="match status" value="1"/>
</dbReference>
<dbReference type="AlphaFoldDB" id="A0A4S2F115"/>
<feature type="domain" description="HTH LytTR-type" evidence="1">
    <location>
        <begin position="45"/>
        <end position="145"/>
    </location>
</feature>
<protein>
    <submittedName>
        <fullName evidence="2">LytTR family transcriptional regulator</fullName>
    </submittedName>
</protein>
<accession>A0A4S2F115</accession>
<dbReference type="InterPro" id="IPR046947">
    <property type="entry name" value="LytR-like"/>
</dbReference>
<dbReference type="GO" id="GO:0003677">
    <property type="term" value="F:DNA binding"/>
    <property type="evidence" value="ECO:0007669"/>
    <property type="project" value="InterPro"/>
</dbReference>
<dbReference type="GO" id="GO:0000156">
    <property type="term" value="F:phosphorelay response regulator activity"/>
    <property type="evidence" value="ECO:0007669"/>
    <property type="project" value="InterPro"/>
</dbReference>
<evidence type="ECO:0000313" key="2">
    <source>
        <dbReference type="EMBL" id="TGY62586.1"/>
    </source>
</evidence>
<dbReference type="RefSeq" id="WP_136012316.1">
    <property type="nucleotide sequence ID" value="NZ_SRYE01000002.1"/>
</dbReference>
<gene>
    <name evidence="2" type="ORF">E5334_04010</name>
</gene>
<dbReference type="SMART" id="SM00850">
    <property type="entry name" value="LytTR"/>
    <property type="match status" value="1"/>
</dbReference>
<dbReference type="Proteomes" id="UP000310263">
    <property type="component" value="Unassembled WGS sequence"/>
</dbReference>
<dbReference type="PANTHER" id="PTHR37299">
    <property type="entry name" value="TRANSCRIPTIONAL REGULATOR-RELATED"/>
    <property type="match status" value="1"/>
</dbReference>
<sequence length="145" mass="16221">MNLSVKEDPQLEEIQVAIACPRIDSRVCQIIEAAEAADLRLAGLLDGYLHIVGAREVLYIEAVNGKTFLYTAQAVLESSSCLQELETNLVGTEFIRASRQLLVNLAHLERLRPYLNARLELVLDNQEHLIASRQFAPAIKRRIGI</sequence>
<dbReference type="OrthoDB" id="3186525at2"/>
<name>A0A4S2F115_9ACTN</name>
<keyword evidence="3" id="KW-1185">Reference proteome</keyword>
<proteinExistence type="predicted"/>
<evidence type="ECO:0000259" key="1">
    <source>
        <dbReference type="PROSITE" id="PS50930"/>
    </source>
</evidence>
<organism evidence="2 3">
    <name type="scientific">Muricaecibacterium torontonense</name>
    <dbReference type="NCBI Taxonomy" id="3032871"/>
    <lineage>
        <taxon>Bacteria</taxon>
        <taxon>Bacillati</taxon>
        <taxon>Actinomycetota</taxon>
        <taxon>Coriobacteriia</taxon>
        <taxon>Coriobacteriales</taxon>
        <taxon>Atopobiaceae</taxon>
        <taxon>Muricaecibacterium</taxon>
    </lineage>
</organism>
<dbReference type="InterPro" id="IPR007492">
    <property type="entry name" value="LytTR_DNA-bd_dom"/>
</dbReference>